<feature type="signal peptide" evidence="16">
    <location>
        <begin position="1"/>
        <end position="22"/>
    </location>
</feature>
<dbReference type="AlphaFoldDB" id="A0A4V1C837"/>
<organism evidence="17 18">
    <name type="scientific">Pyricularia oryzae</name>
    <name type="common">Rice blast fungus</name>
    <name type="synonym">Magnaporthe oryzae</name>
    <dbReference type="NCBI Taxonomy" id="318829"/>
    <lineage>
        <taxon>Eukaryota</taxon>
        <taxon>Fungi</taxon>
        <taxon>Dikarya</taxon>
        <taxon>Ascomycota</taxon>
        <taxon>Pezizomycotina</taxon>
        <taxon>Sordariomycetes</taxon>
        <taxon>Sordariomycetidae</taxon>
        <taxon>Magnaporthales</taxon>
        <taxon>Pyriculariaceae</taxon>
        <taxon>Pyricularia</taxon>
    </lineage>
</organism>
<evidence type="ECO:0000256" key="1">
    <source>
        <dbReference type="ARBA" id="ARBA00004613"/>
    </source>
</evidence>
<evidence type="ECO:0000256" key="13">
    <source>
        <dbReference type="PROSITE-ProRule" id="PRU10052"/>
    </source>
</evidence>
<evidence type="ECO:0000256" key="5">
    <source>
        <dbReference type="ARBA" id="ARBA00022737"/>
    </source>
</evidence>
<comment type="similarity">
    <text evidence="2 14">Belongs to the glycosyl hydrolase 28 family.</text>
</comment>
<evidence type="ECO:0000313" key="17">
    <source>
        <dbReference type="EMBL" id="QBZ65528.1"/>
    </source>
</evidence>
<keyword evidence="10" id="KW-0961">Cell wall biogenesis/degradation</keyword>
<evidence type="ECO:0000256" key="12">
    <source>
        <dbReference type="ARBA" id="ARBA00048766"/>
    </source>
</evidence>
<keyword evidence="7" id="KW-1015">Disulfide bond</keyword>
<dbReference type="EMBL" id="CP034210">
    <property type="protein sequence ID" value="QBZ65528.1"/>
    <property type="molecule type" value="Genomic_DNA"/>
</dbReference>
<sequence length="453" mass="49602">MTSFNLASLALAILALALGIAARDNPAQEPRDPALNRPVINVGPYTTGKPFPASPPRDRNRVCRVTGSGSMDRDDSQAILEAMHQCNDGGGVILEGKITVAKALDLTFLRRIDVAITGTIKFTDDVAYWAANSFKYPFQDSCSFWKWGGEDVNIFGHGVGEMDGSGQGCACSTRLAYVELSVLCGPTSGTRHHSDRLKTNPPNSVKWFNLYHNSTDVIVSDLHLHASSSIPDVEVKNTDGFDTLRSSNIIVQNSVVQNTDDCVSFKPNTSAVVIQNLACTGSHGISVGSLGQYHRQVDVVEDLYVYNTSMADASDGARLKVWPDRVPGSDAVDAGGGRGRVRNVTYHEFRSRGCDSAITVDQCYGQKNQTLCRAHPSRVTMEDVLFRDFTGTTSKRYDPRVGQLVCSAPEVCLDFRSQNINVRNPSGREPLWICEGFDTSRMSIKCHQRHQVY</sequence>
<evidence type="ECO:0000256" key="10">
    <source>
        <dbReference type="ARBA" id="ARBA00023316"/>
    </source>
</evidence>
<evidence type="ECO:0000256" key="2">
    <source>
        <dbReference type="ARBA" id="ARBA00008834"/>
    </source>
</evidence>
<evidence type="ECO:0000256" key="9">
    <source>
        <dbReference type="ARBA" id="ARBA00023295"/>
    </source>
</evidence>
<feature type="region of interest" description="Disordered" evidence="15">
    <location>
        <begin position="26"/>
        <end position="61"/>
    </location>
</feature>
<dbReference type="SUPFAM" id="SSF51126">
    <property type="entry name" value="Pectin lyase-like"/>
    <property type="match status" value="1"/>
</dbReference>
<dbReference type="GO" id="GO:0047911">
    <property type="term" value="F:galacturan 1,4-alpha-galacturonidase activity"/>
    <property type="evidence" value="ECO:0007669"/>
    <property type="project" value="UniProtKB-EC"/>
</dbReference>
<dbReference type="InterPro" id="IPR012334">
    <property type="entry name" value="Pectin_lyas_fold"/>
</dbReference>
<comment type="subcellular location">
    <subcellularLocation>
        <location evidence="1">Secreted</location>
    </subcellularLocation>
</comment>
<dbReference type="EC" id="3.2.1.67" evidence="11"/>
<protein>
    <recommendedName>
        <fullName evidence="11">galacturonan 1,4-alpha-galacturonidase</fullName>
        <ecNumber evidence="11">3.2.1.67</ecNumber>
    </recommendedName>
</protein>
<evidence type="ECO:0000256" key="15">
    <source>
        <dbReference type="SAM" id="MobiDB-lite"/>
    </source>
</evidence>
<evidence type="ECO:0000256" key="14">
    <source>
        <dbReference type="RuleBase" id="RU361169"/>
    </source>
</evidence>
<comment type="catalytic activity">
    <reaction evidence="12">
        <text>[(1-&gt;4)-alpha-D-galacturonosyl](n) + H2O = alpha-D-galacturonate + [(1-&gt;4)-alpha-D-galacturonosyl](n-1)</text>
        <dbReference type="Rhea" id="RHEA:14117"/>
        <dbReference type="Rhea" id="RHEA-COMP:14570"/>
        <dbReference type="Rhea" id="RHEA-COMP:14572"/>
        <dbReference type="ChEBI" id="CHEBI:15377"/>
        <dbReference type="ChEBI" id="CHEBI:58658"/>
        <dbReference type="ChEBI" id="CHEBI:140523"/>
        <dbReference type="EC" id="3.2.1.67"/>
    </reaction>
</comment>
<accession>A0A4V1C837</accession>
<dbReference type="Proteomes" id="UP000294847">
    <property type="component" value="Chromosome 7"/>
</dbReference>
<evidence type="ECO:0000256" key="7">
    <source>
        <dbReference type="ARBA" id="ARBA00023157"/>
    </source>
</evidence>
<dbReference type="PANTHER" id="PTHR31736">
    <property type="match status" value="1"/>
</dbReference>
<dbReference type="GO" id="GO:0005975">
    <property type="term" value="P:carbohydrate metabolic process"/>
    <property type="evidence" value="ECO:0007669"/>
    <property type="project" value="InterPro"/>
</dbReference>
<evidence type="ECO:0000256" key="6">
    <source>
        <dbReference type="ARBA" id="ARBA00022801"/>
    </source>
</evidence>
<dbReference type="GO" id="GO:0005576">
    <property type="term" value="C:extracellular region"/>
    <property type="evidence" value="ECO:0007669"/>
    <property type="project" value="UniProtKB-SubCell"/>
</dbReference>
<keyword evidence="9 14" id="KW-0326">Glycosidase</keyword>
<evidence type="ECO:0000256" key="3">
    <source>
        <dbReference type="ARBA" id="ARBA00022525"/>
    </source>
</evidence>
<feature type="active site" evidence="13">
    <location>
        <position position="283"/>
    </location>
</feature>
<dbReference type="Pfam" id="PF00295">
    <property type="entry name" value="Glyco_hydro_28"/>
    <property type="match status" value="1"/>
</dbReference>
<feature type="chain" id="PRO_5020806869" description="galacturonan 1,4-alpha-galacturonidase" evidence="16">
    <location>
        <begin position="23"/>
        <end position="453"/>
    </location>
</feature>
<name>A0A4V1C837_PYROR</name>
<dbReference type="InterPro" id="IPR000743">
    <property type="entry name" value="Glyco_hydro_28"/>
</dbReference>
<evidence type="ECO:0000313" key="18">
    <source>
        <dbReference type="Proteomes" id="UP000294847"/>
    </source>
</evidence>
<evidence type="ECO:0000256" key="11">
    <source>
        <dbReference type="ARBA" id="ARBA00038933"/>
    </source>
</evidence>
<evidence type="ECO:0000256" key="8">
    <source>
        <dbReference type="ARBA" id="ARBA00023180"/>
    </source>
</evidence>
<proteinExistence type="inferred from homology"/>
<keyword evidence="8" id="KW-0325">Glycoprotein</keyword>
<keyword evidence="5" id="KW-0677">Repeat</keyword>
<dbReference type="Gene3D" id="2.160.20.10">
    <property type="entry name" value="Single-stranded right-handed beta-helix, Pectin lyase-like"/>
    <property type="match status" value="1"/>
</dbReference>
<dbReference type="InterPro" id="IPR011050">
    <property type="entry name" value="Pectin_lyase_fold/virulence"/>
</dbReference>
<dbReference type="PROSITE" id="PS00502">
    <property type="entry name" value="POLYGALACTURONASE"/>
    <property type="match status" value="1"/>
</dbReference>
<evidence type="ECO:0000256" key="4">
    <source>
        <dbReference type="ARBA" id="ARBA00022729"/>
    </source>
</evidence>
<dbReference type="PANTHER" id="PTHR31736:SF14">
    <property type="entry name" value="EXOPOLYGALACTURONASE X-1-RELATED"/>
    <property type="match status" value="1"/>
</dbReference>
<reference evidence="17 18" key="1">
    <citation type="journal article" date="2019" name="Mol. Biol. Evol.">
        <title>Blast fungal genomes show frequent chromosomal changes, gene gains and losses, and effector gene turnover.</title>
        <authorList>
            <person name="Gomez Luciano L.B."/>
            <person name="Jason Tsai I."/>
            <person name="Chuma I."/>
            <person name="Tosa Y."/>
            <person name="Chen Y.H."/>
            <person name="Li J.Y."/>
            <person name="Li M.Y."/>
            <person name="Jade Lu M.Y."/>
            <person name="Nakayashiki H."/>
            <person name="Li W.H."/>
        </authorList>
    </citation>
    <scope>NUCLEOTIDE SEQUENCE [LARGE SCALE GENOMIC DNA]</scope>
    <source>
        <strain evidence="17">MZ5-1-6</strain>
    </source>
</reference>
<keyword evidence="4 16" id="KW-0732">Signal</keyword>
<keyword evidence="3" id="KW-0964">Secreted</keyword>
<keyword evidence="6 14" id="KW-0378">Hydrolase</keyword>
<evidence type="ECO:0000256" key="16">
    <source>
        <dbReference type="SAM" id="SignalP"/>
    </source>
</evidence>
<gene>
    <name evidence="17" type="ORF">PoMZ_12490</name>
</gene>
<dbReference type="GO" id="GO:0004650">
    <property type="term" value="F:polygalacturonase activity"/>
    <property type="evidence" value="ECO:0007669"/>
    <property type="project" value="InterPro"/>
</dbReference>
<dbReference type="GO" id="GO:0071555">
    <property type="term" value="P:cell wall organization"/>
    <property type="evidence" value="ECO:0007669"/>
    <property type="project" value="UniProtKB-KW"/>
</dbReference>